<name>A0A1W2BJ34_9MICO</name>
<evidence type="ECO:0000313" key="1">
    <source>
        <dbReference type="EMBL" id="SMC72927.1"/>
    </source>
</evidence>
<accession>A0A1W2BJ34</accession>
<gene>
    <name evidence="1" type="ORF">SAMN06296429_10878</name>
</gene>
<dbReference type="EMBL" id="FWXN01000008">
    <property type="protein sequence ID" value="SMC72927.1"/>
    <property type="molecule type" value="Genomic_DNA"/>
</dbReference>
<dbReference type="AlphaFoldDB" id="A0A1W2BJ34"/>
<dbReference type="Proteomes" id="UP000192634">
    <property type="component" value="Unassembled WGS sequence"/>
</dbReference>
<organism evidence="1 2">
    <name type="scientific">Janibacter indicus</name>
    <dbReference type="NCBI Taxonomy" id="857417"/>
    <lineage>
        <taxon>Bacteria</taxon>
        <taxon>Bacillati</taxon>
        <taxon>Actinomycetota</taxon>
        <taxon>Actinomycetes</taxon>
        <taxon>Micrococcales</taxon>
        <taxon>Intrasporangiaceae</taxon>
        <taxon>Janibacter</taxon>
    </lineage>
</organism>
<reference evidence="1 2" key="1">
    <citation type="submission" date="2017-04" db="EMBL/GenBank/DDBJ databases">
        <authorList>
            <person name="Afonso C.L."/>
            <person name="Miller P.J."/>
            <person name="Scott M.A."/>
            <person name="Spackman E."/>
            <person name="Goraichik I."/>
            <person name="Dimitrov K.M."/>
            <person name="Suarez D.L."/>
            <person name="Swayne D.E."/>
        </authorList>
    </citation>
    <scope>NUCLEOTIDE SEQUENCE [LARGE SCALE GENOMIC DNA]</scope>
    <source>
        <strain evidence="1 2">CGMCC 1.12511</strain>
    </source>
</reference>
<dbReference type="RefSeq" id="WP_084451409.1">
    <property type="nucleotide sequence ID" value="NZ_FWXN01000008.1"/>
</dbReference>
<proteinExistence type="predicted"/>
<evidence type="ECO:0000313" key="2">
    <source>
        <dbReference type="Proteomes" id="UP000192634"/>
    </source>
</evidence>
<dbReference type="OrthoDB" id="4729272at2"/>
<sequence length="154" mass="16145">MSDMDWSTPEGLAAIRAHLAERLDGWTPPVAWAVGITPATSDPDVQFPHVNLPGGSHGLAAVVLASVLRHDGATATLDVSVDQLQAAVEGLEPAQACTTVEHPNLGAWRGLLTEARDNPARELVAVFVADLDDPVSSDADGEMRAGFEGLHPRA</sequence>
<protein>
    <submittedName>
        <fullName evidence="1">Uncharacterized protein</fullName>
    </submittedName>
</protein>